<organism evidence="1 2">
    <name type="scientific">Polyplax serrata</name>
    <name type="common">Common mouse louse</name>
    <dbReference type="NCBI Taxonomy" id="468196"/>
    <lineage>
        <taxon>Eukaryota</taxon>
        <taxon>Metazoa</taxon>
        <taxon>Ecdysozoa</taxon>
        <taxon>Arthropoda</taxon>
        <taxon>Hexapoda</taxon>
        <taxon>Insecta</taxon>
        <taxon>Pterygota</taxon>
        <taxon>Neoptera</taxon>
        <taxon>Paraneoptera</taxon>
        <taxon>Psocodea</taxon>
        <taxon>Troctomorpha</taxon>
        <taxon>Phthiraptera</taxon>
        <taxon>Anoplura</taxon>
        <taxon>Polyplacidae</taxon>
        <taxon>Polyplax</taxon>
    </lineage>
</organism>
<dbReference type="Proteomes" id="UP001359485">
    <property type="component" value="Unassembled WGS sequence"/>
</dbReference>
<evidence type="ECO:0000313" key="2">
    <source>
        <dbReference type="Proteomes" id="UP001359485"/>
    </source>
</evidence>
<keyword evidence="2" id="KW-1185">Reference proteome</keyword>
<comment type="caution">
    <text evidence="1">The sequence shown here is derived from an EMBL/GenBank/DDBJ whole genome shotgun (WGS) entry which is preliminary data.</text>
</comment>
<protein>
    <submittedName>
        <fullName evidence="1">Uncharacterized protein</fullName>
    </submittedName>
</protein>
<sequence>MFKKAKRVEEHPVCRAWDILVLHGGVHIGLKQPNSQAIHEGIMKFWQCSALVFDFNP</sequence>
<proteinExistence type="predicted"/>
<name>A0ABR1B3S7_POLSC</name>
<evidence type="ECO:0000313" key="1">
    <source>
        <dbReference type="EMBL" id="KAK6634165.1"/>
    </source>
</evidence>
<accession>A0ABR1B3S7</accession>
<gene>
    <name evidence="1" type="ORF">RUM44_004773</name>
</gene>
<reference evidence="1 2" key="1">
    <citation type="submission" date="2023-09" db="EMBL/GenBank/DDBJ databases">
        <title>Genomes of two closely related lineages of the louse Polyplax serrata with different host specificities.</title>
        <authorList>
            <person name="Martinu J."/>
            <person name="Tarabai H."/>
            <person name="Stefka J."/>
            <person name="Hypsa V."/>
        </authorList>
    </citation>
    <scope>NUCLEOTIDE SEQUENCE [LARGE SCALE GENOMIC DNA]</scope>
    <source>
        <strain evidence="1">98ZLc_SE</strain>
    </source>
</reference>
<dbReference type="EMBL" id="JAWJWF010000004">
    <property type="protein sequence ID" value="KAK6634165.1"/>
    <property type="molecule type" value="Genomic_DNA"/>
</dbReference>